<comment type="caution">
    <text evidence="3">The sequence shown here is derived from an EMBL/GenBank/DDBJ whole genome shotgun (WGS) entry which is preliminary data.</text>
</comment>
<proteinExistence type="predicted"/>
<evidence type="ECO:0000256" key="1">
    <source>
        <dbReference type="SAM" id="MobiDB-lite"/>
    </source>
</evidence>
<dbReference type="Proteomes" id="UP000789759">
    <property type="component" value="Unassembled WGS sequence"/>
</dbReference>
<dbReference type="EMBL" id="CAJVQA010011023">
    <property type="protein sequence ID" value="CAG8703425.1"/>
    <property type="molecule type" value="Genomic_DNA"/>
</dbReference>
<keyword evidence="4" id="KW-1185">Reference proteome</keyword>
<evidence type="ECO:0000313" key="3">
    <source>
        <dbReference type="EMBL" id="CAG8703425.1"/>
    </source>
</evidence>
<feature type="non-terminal residue" evidence="3">
    <location>
        <position position="1"/>
    </location>
</feature>
<feature type="chain" id="PRO_5040312986" evidence="2">
    <location>
        <begin position="23"/>
        <end position="274"/>
    </location>
</feature>
<protein>
    <submittedName>
        <fullName evidence="3">10053_t:CDS:1</fullName>
    </submittedName>
</protein>
<gene>
    <name evidence="3" type="ORF">CPELLU_LOCUS11954</name>
</gene>
<dbReference type="OrthoDB" id="2490323at2759"/>
<dbReference type="AlphaFoldDB" id="A0A9N9HSF1"/>
<name>A0A9N9HSF1_9GLOM</name>
<keyword evidence="2" id="KW-0732">Signal</keyword>
<organism evidence="3 4">
    <name type="scientific">Cetraspora pellucida</name>
    <dbReference type="NCBI Taxonomy" id="1433469"/>
    <lineage>
        <taxon>Eukaryota</taxon>
        <taxon>Fungi</taxon>
        <taxon>Fungi incertae sedis</taxon>
        <taxon>Mucoromycota</taxon>
        <taxon>Glomeromycotina</taxon>
        <taxon>Glomeromycetes</taxon>
        <taxon>Diversisporales</taxon>
        <taxon>Gigasporaceae</taxon>
        <taxon>Cetraspora</taxon>
    </lineage>
</organism>
<feature type="region of interest" description="Disordered" evidence="1">
    <location>
        <begin position="230"/>
        <end position="258"/>
    </location>
</feature>
<feature type="signal peptide" evidence="2">
    <location>
        <begin position="1"/>
        <end position="22"/>
    </location>
</feature>
<evidence type="ECO:0000256" key="2">
    <source>
        <dbReference type="SAM" id="SignalP"/>
    </source>
</evidence>
<evidence type="ECO:0000313" key="4">
    <source>
        <dbReference type="Proteomes" id="UP000789759"/>
    </source>
</evidence>
<reference evidence="3" key="1">
    <citation type="submission" date="2021-06" db="EMBL/GenBank/DDBJ databases">
        <authorList>
            <person name="Kallberg Y."/>
            <person name="Tangrot J."/>
            <person name="Rosling A."/>
        </authorList>
    </citation>
    <scope>NUCLEOTIDE SEQUENCE</scope>
    <source>
        <strain evidence="3">FL966</strain>
    </source>
</reference>
<sequence>MDNAALLIQLLTNLSALQQVLTTITQNQEGSSTPESTLPASSNAIIGIVNIATIPTWVHSKPNHQREIEMMEKNNEDKNWKDFLNLPYNTYWSYQFKTDFSTFPVSVRDFVLQKLSENIIENWKAHEKGKNITLPKNKKASFLTRSSQTVLSPSNTINTTNNNNFQRSLLDENSSFTESDKSSPLINKQTVFITLPNRGFRSALPMNESDYLTDNNNNDTQWSFNIIKDSNNNSTIEGSNNNNTIKDSNNNNTQQSSSENIIEVDDNTNIRQSS</sequence>
<accession>A0A9N9HSF1</accession>